<proteinExistence type="predicted"/>
<dbReference type="RefSeq" id="XP_060335876.1">
    <property type="nucleotide sequence ID" value="XM_060469313.1"/>
</dbReference>
<sequence>MATLAVWGLVWEDLSHTCMVSLVPAHNESHPWFCFSELEAHRDQTSGDKVSLLKAKGYIKWHLNGCECLMKIKVIGDRFTHEHKHWSLVIIEILRLDVEEMPGLSHPDGELDWGNIMSCCQFKTGQGFSYEEGIVADNVFLESHNNPGESFGIEGDEVSNYTRGDGKTLVPQQVESHDSAFVWEVETFEEFCEENVGTQVFRVEFGSSAIGDCCDEGVRGGHDVASEVFWETCSEVVPGYVYLGEGGIGEGGGRSCQEDRGFFTGAGEFVVEESLFSHGQFMQSTSSTESYSGGFALVAKYYIKNESMAVQNGLRNDVSKSQFYQPSTCQAKPHLNKTITVKSQGLICMEYKNQEVEEWNELDASLPQ</sequence>
<comment type="caution">
    <text evidence="1">The sequence shown here is derived from an EMBL/GenBank/DDBJ whole genome shotgun (WGS) entry which is preliminary data.</text>
</comment>
<gene>
    <name evidence="1" type="ORF">EV420DRAFT_1476146</name>
</gene>
<dbReference type="AlphaFoldDB" id="A0AA39NFL4"/>
<dbReference type="Proteomes" id="UP001175211">
    <property type="component" value="Unassembled WGS sequence"/>
</dbReference>
<dbReference type="GeneID" id="85352861"/>
<name>A0AA39NFL4_ARMTA</name>
<accession>A0AA39NFL4</accession>
<reference evidence="1" key="1">
    <citation type="submission" date="2023-06" db="EMBL/GenBank/DDBJ databases">
        <authorList>
            <consortium name="Lawrence Berkeley National Laboratory"/>
            <person name="Ahrendt S."/>
            <person name="Sahu N."/>
            <person name="Indic B."/>
            <person name="Wong-Bajracharya J."/>
            <person name="Merenyi Z."/>
            <person name="Ke H.-M."/>
            <person name="Monk M."/>
            <person name="Kocsube S."/>
            <person name="Drula E."/>
            <person name="Lipzen A."/>
            <person name="Balint B."/>
            <person name="Henrissat B."/>
            <person name="Andreopoulos B."/>
            <person name="Martin F.M."/>
            <person name="Harder C.B."/>
            <person name="Rigling D."/>
            <person name="Ford K.L."/>
            <person name="Foster G.D."/>
            <person name="Pangilinan J."/>
            <person name="Papanicolaou A."/>
            <person name="Barry K."/>
            <person name="LaButti K."/>
            <person name="Viragh M."/>
            <person name="Koriabine M."/>
            <person name="Yan M."/>
            <person name="Riley R."/>
            <person name="Champramary S."/>
            <person name="Plett K.L."/>
            <person name="Tsai I.J."/>
            <person name="Slot J."/>
            <person name="Sipos G."/>
            <person name="Plett J."/>
            <person name="Nagy L.G."/>
            <person name="Grigoriev I.V."/>
        </authorList>
    </citation>
    <scope>NUCLEOTIDE SEQUENCE</scope>
    <source>
        <strain evidence="1">CCBAS 213</strain>
    </source>
</reference>
<evidence type="ECO:0000313" key="2">
    <source>
        <dbReference type="Proteomes" id="UP001175211"/>
    </source>
</evidence>
<protein>
    <submittedName>
        <fullName evidence="1">Uncharacterized protein</fullName>
    </submittedName>
</protein>
<keyword evidence="2" id="KW-1185">Reference proteome</keyword>
<organism evidence="1 2">
    <name type="scientific">Armillaria tabescens</name>
    <name type="common">Ringless honey mushroom</name>
    <name type="synonym">Agaricus tabescens</name>
    <dbReference type="NCBI Taxonomy" id="1929756"/>
    <lineage>
        <taxon>Eukaryota</taxon>
        <taxon>Fungi</taxon>
        <taxon>Dikarya</taxon>
        <taxon>Basidiomycota</taxon>
        <taxon>Agaricomycotina</taxon>
        <taxon>Agaricomycetes</taxon>
        <taxon>Agaricomycetidae</taxon>
        <taxon>Agaricales</taxon>
        <taxon>Marasmiineae</taxon>
        <taxon>Physalacriaceae</taxon>
        <taxon>Desarmillaria</taxon>
    </lineage>
</organism>
<dbReference type="EMBL" id="JAUEPS010000006">
    <property type="protein sequence ID" value="KAK0464755.1"/>
    <property type="molecule type" value="Genomic_DNA"/>
</dbReference>
<evidence type="ECO:0000313" key="1">
    <source>
        <dbReference type="EMBL" id="KAK0464755.1"/>
    </source>
</evidence>